<evidence type="ECO:0000313" key="11">
    <source>
        <dbReference type="Proteomes" id="UP000054837"/>
    </source>
</evidence>
<comment type="caution">
    <text evidence="10">The sequence shown here is derived from an EMBL/GenBank/DDBJ whole genome shotgun (WGS) entry which is preliminary data.</text>
</comment>
<keyword evidence="2" id="KW-0902">Two-component regulatory system</keyword>
<dbReference type="Pfam" id="PF00072">
    <property type="entry name" value="Response_reg"/>
    <property type="match status" value="1"/>
</dbReference>
<dbReference type="PROSITE" id="PS51755">
    <property type="entry name" value="OMPR_PHOB"/>
    <property type="match status" value="1"/>
</dbReference>
<evidence type="ECO:0000313" key="10">
    <source>
        <dbReference type="EMBL" id="KUG51905.1"/>
    </source>
</evidence>
<dbReference type="CDD" id="cd00383">
    <property type="entry name" value="trans_reg_C"/>
    <property type="match status" value="1"/>
</dbReference>
<keyword evidence="11" id="KW-1185">Reference proteome</keyword>
<keyword evidence="4 7" id="KW-0238">DNA-binding</keyword>
<dbReference type="GO" id="GO:0005829">
    <property type="term" value="C:cytosol"/>
    <property type="evidence" value="ECO:0007669"/>
    <property type="project" value="TreeGrafter"/>
</dbReference>
<dbReference type="Gene3D" id="1.10.10.10">
    <property type="entry name" value="Winged helix-like DNA-binding domain superfamily/Winged helix DNA-binding domain"/>
    <property type="match status" value="1"/>
</dbReference>
<keyword evidence="3" id="KW-0805">Transcription regulation</keyword>
<dbReference type="RefSeq" id="WP_058892200.1">
    <property type="nucleotide sequence ID" value="NZ_LQBL01000031.1"/>
</dbReference>
<dbReference type="InterPro" id="IPR001867">
    <property type="entry name" value="OmpR/PhoB-type_DNA-bd"/>
</dbReference>
<reference evidence="10 11" key="1">
    <citation type="submission" date="2015-12" db="EMBL/GenBank/DDBJ databases">
        <title>Serinicoccus chungangenesis strain CD08_5 genome sequencing and assembly.</title>
        <authorList>
            <person name="Chander A.M."/>
            <person name="Kaur G."/>
            <person name="Nair G.R."/>
            <person name="Dhawan D.K."/>
            <person name="Kochhar R.K."/>
            <person name="Mayilraj S."/>
            <person name="Bhadada S.K."/>
        </authorList>
    </citation>
    <scope>NUCLEOTIDE SEQUENCE [LARGE SCALE GENOMIC DNA]</scope>
    <source>
        <strain evidence="10 11">CD08_5</strain>
    </source>
</reference>
<organism evidence="10 11">
    <name type="scientific">Serinicoccus chungangensis</name>
    <dbReference type="NCBI Taxonomy" id="767452"/>
    <lineage>
        <taxon>Bacteria</taxon>
        <taxon>Bacillati</taxon>
        <taxon>Actinomycetota</taxon>
        <taxon>Actinomycetes</taxon>
        <taxon>Micrococcales</taxon>
        <taxon>Ornithinimicrobiaceae</taxon>
        <taxon>Serinicoccus</taxon>
    </lineage>
</organism>
<dbReference type="InterPro" id="IPR016032">
    <property type="entry name" value="Sig_transdc_resp-reg_C-effctor"/>
</dbReference>
<dbReference type="STRING" id="767452.AVL62_08170"/>
<evidence type="ECO:0000256" key="5">
    <source>
        <dbReference type="ARBA" id="ARBA00023163"/>
    </source>
</evidence>
<evidence type="ECO:0000256" key="2">
    <source>
        <dbReference type="ARBA" id="ARBA00023012"/>
    </source>
</evidence>
<dbReference type="PANTHER" id="PTHR48111">
    <property type="entry name" value="REGULATOR OF RPOS"/>
    <property type="match status" value="1"/>
</dbReference>
<evidence type="ECO:0000256" key="1">
    <source>
        <dbReference type="ARBA" id="ARBA00022553"/>
    </source>
</evidence>
<dbReference type="SMART" id="SM00862">
    <property type="entry name" value="Trans_reg_C"/>
    <property type="match status" value="1"/>
</dbReference>
<evidence type="ECO:0000256" key="3">
    <source>
        <dbReference type="ARBA" id="ARBA00023015"/>
    </source>
</evidence>
<dbReference type="GO" id="GO:0032993">
    <property type="term" value="C:protein-DNA complex"/>
    <property type="evidence" value="ECO:0007669"/>
    <property type="project" value="TreeGrafter"/>
</dbReference>
<keyword evidence="1 6" id="KW-0597">Phosphoprotein</keyword>
<accession>A0A0W8I2C2</accession>
<dbReference type="SMART" id="SM00448">
    <property type="entry name" value="REC"/>
    <property type="match status" value="1"/>
</dbReference>
<dbReference type="Pfam" id="PF00486">
    <property type="entry name" value="Trans_reg_C"/>
    <property type="match status" value="1"/>
</dbReference>
<evidence type="ECO:0000256" key="6">
    <source>
        <dbReference type="PROSITE-ProRule" id="PRU00169"/>
    </source>
</evidence>
<evidence type="ECO:0000256" key="4">
    <source>
        <dbReference type="ARBA" id="ARBA00023125"/>
    </source>
</evidence>
<evidence type="ECO:0000256" key="7">
    <source>
        <dbReference type="PROSITE-ProRule" id="PRU01091"/>
    </source>
</evidence>
<feature type="domain" description="OmpR/PhoB-type" evidence="9">
    <location>
        <begin position="130"/>
        <end position="228"/>
    </location>
</feature>
<dbReference type="SUPFAM" id="SSF46894">
    <property type="entry name" value="C-terminal effector domain of the bipartite response regulators"/>
    <property type="match status" value="1"/>
</dbReference>
<evidence type="ECO:0000259" key="8">
    <source>
        <dbReference type="PROSITE" id="PS50110"/>
    </source>
</evidence>
<dbReference type="FunFam" id="1.10.10.10:FF:000018">
    <property type="entry name" value="DNA-binding response regulator ResD"/>
    <property type="match status" value="1"/>
</dbReference>
<dbReference type="GO" id="GO:0000976">
    <property type="term" value="F:transcription cis-regulatory region binding"/>
    <property type="evidence" value="ECO:0007669"/>
    <property type="project" value="TreeGrafter"/>
</dbReference>
<dbReference type="EMBL" id="LQBL01000031">
    <property type="protein sequence ID" value="KUG51905.1"/>
    <property type="molecule type" value="Genomic_DNA"/>
</dbReference>
<dbReference type="GO" id="GO:0000156">
    <property type="term" value="F:phosphorelay response regulator activity"/>
    <property type="evidence" value="ECO:0007669"/>
    <property type="project" value="TreeGrafter"/>
</dbReference>
<feature type="DNA-binding region" description="OmpR/PhoB-type" evidence="7">
    <location>
        <begin position="130"/>
        <end position="228"/>
    </location>
</feature>
<dbReference type="InterPro" id="IPR036388">
    <property type="entry name" value="WH-like_DNA-bd_sf"/>
</dbReference>
<dbReference type="AlphaFoldDB" id="A0A0W8I2C2"/>
<evidence type="ECO:0000259" key="9">
    <source>
        <dbReference type="PROSITE" id="PS51755"/>
    </source>
</evidence>
<dbReference type="Gene3D" id="3.40.50.2300">
    <property type="match status" value="1"/>
</dbReference>
<dbReference type="InterPro" id="IPR039420">
    <property type="entry name" value="WalR-like"/>
</dbReference>
<sequence length="236" mass="25962">MSTVLVVEDEGTVREVVCAYLHRAGLPTHEAADGLVTVRAFPDVRPAVVVLDVMVPGIDGFEVLRRIRAIDPDVPVLMLTARSAEQDRIAGLELGADDYVTKPFSARELVLRVQGLLRRSAGTSPGGAPGGTIEEGDLVVDRGARRATRAGAELALTSREFDLLVHLMTHPGVVLDRDDLLREVWGWEVGDRSTVTVHVRRLREKVEVDPSRPERISTVWGRGYRWDREQGCADEA</sequence>
<dbReference type="GO" id="GO:0006355">
    <property type="term" value="P:regulation of DNA-templated transcription"/>
    <property type="evidence" value="ECO:0007669"/>
    <property type="project" value="InterPro"/>
</dbReference>
<protein>
    <submittedName>
        <fullName evidence="10">Two-component system response regulator</fullName>
    </submittedName>
</protein>
<name>A0A0W8I2C2_9MICO</name>
<dbReference type="PROSITE" id="PS50110">
    <property type="entry name" value="RESPONSE_REGULATORY"/>
    <property type="match status" value="1"/>
</dbReference>
<dbReference type="PANTHER" id="PTHR48111:SF4">
    <property type="entry name" value="DNA-BINDING DUAL TRANSCRIPTIONAL REGULATOR OMPR"/>
    <property type="match status" value="1"/>
</dbReference>
<dbReference type="Gene3D" id="6.10.250.690">
    <property type="match status" value="1"/>
</dbReference>
<dbReference type="InterPro" id="IPR001789">
    <property type="entry name" value="Sig_transdc_resp-reg_receiver"/>
</dbReference>
<dbReference type="Proteomes" id="UP000054837">
    <property type="component" value="Unassembled WGS sequence"/>
</dbReference>
<gene>
    <name evidence="10" type="ORF">AVL62_08170</name>
</gene>
<proteinExistence type="predicted"/>
<dbReference type="SUPFAM" id="SSF52172">
    <property type="entry name" value="CheY-like"/>
    <property type="match status" value="1"/>
</dbReference>
<keyword evidence="5" id="KW-0804">Transcription</keyword>
<dbReference type="InterPro" id="IPR011006">
    <property type="entry name" value="CheY-like_superfamily"/>
</dbReference>
<feature type="domain" description="Response regulatory" evidence="8">
    <location>
        <begin position="3"/>
        <end position="117"/>
    </location>
</feature>
<feature type="modified residue" description="4-aspartylphosphate" evidence="6">
    <location>
        <position position="52"/>
    </location>
</feature>